<organism evidence="1 2">
    <name type="scientific">Dermacentor silvarum</name>
    <name type="common">Tick</name>
    <dbReference type="NCBI Taxonomy" id="543639"/>
    <lineage>
        <taxon>Eukaryota</taxon>
        <taxon>Metazoa</taxon>
        <taxon>Ecdysozoa</taxon>
        <taxon>Arthropoda</taxon>
        <taxon>Chelicerata</taxon>
        <taxon>Arachnida</taxon>
        <taxon>Acari</taxon>
        <taxon>Parasitiformes</taxon>
        <taxon>Ixodida</taxon>
        <taxon>Ixodoidea</taxon>
        <taxon>Ixodidae</taxon>
        <taxon>Rhipicephalinae</taxon>
        <taxon>Dermacentor</taxon>
    </lineage>
</organism>
<evidence type="ECO:0000313" key="1">
    <source>
        <dbReference type="EMBL" id="KAH7974619.1"/>
    </source>
</evidence>
<reference evidence="1" key="1">
    <citation type="submission" date="2020-05" db="EMBL/GenBank/DDBJ databases">
        <title>Large-scale comparative analyses of tick genomes elucidate their genetic diversity and vector capacities.</title>
        <authorList>
            <person name="Jia N."/>
            <person name="Wang J."/>
            <person name="Shi W."/>
            <person name="Du L."/>
            <person name="Sun Y."/>
            <person name="Zhan W."/>
            <person name="Jiang J."/>
            <person name="Wang Q."/>
            <person name="Zhang B."/>
            <person name="Ji P."/>
            <person name="Sakyi L.B."/>
            <person name="Cui X."/>
            <person name="Yuan T."/>
            <person name="Jiang B."/>
            <person name="Yang W."/>
            <person name="Lam T.T.-Y."/>
            <person name="Chang Q."/>
            <person name="Ding S."/>
            <person name="Wang X."/>
            <person name="Zhu J."/>
            <person name="Ruan X."/>
            <person name="Zhao L."/>
            <person name="Wei J."/>
            <person name="Que T."/>
            <person name="Du C."/>
            <person name="Cheng J."/>
            <person name="Dai P."/>
            <person name="Han X."/>
            <person name="Huang E."/>
            <person name="Gao Y."/>
            <person name="Liu J."/>
            <person name="Shao H."/>
            <person name="Ye R."/>
            <person name="Li L."/>
            <person name="Wei W."/>
            <person name="Wang X."/>
            <person name="Wang C."/>
            <person name="Yang T."/>
            <person name="Huo Q."/>
            <person name="Li W."/>
            <person name="Guo W."/>
            <person name="Chen H."/>
            <person name="Zhou L."/>
            <person name="Ni X."/>
            <person name="Tian J."/>
            <person name="Zhou Y."/>
            <person name="Sheng Y."/>
            <person name="Liu T."/>
            <person name="Pan Y."/>
            <person name="Xia L."/>
            <person name="Li J."/>
            <person name="Zhao F."/>
            <person name="Cao W."/>
        </authorList>
    </citation>
    <scope>NUCLEOTIDE SEQUENCE</scope>
    <source>
        <strain evidence="1">Dsil-2018</strain>
    </source>
</reference>
<protein>
    <submittedName>
        <fullName evidence="1">Uncharacterized protein</fullName>
    </submittedName>
</protein>
<proteinExistence type="predicted"/>
<keyword evidence="2" id="KW-1185">Reference proteome</keyword>
<name>A0ACB8DQY5_DERSI</name>
<accession>A0ACB8DQY5</accession>
<dbReference type="Proteomes" id="UP000821865">
    <property type="component" value="Chromosome 10"/>
</dbReference>
<sequence length="664" mass="71398">MENCVVKKGSSGPYSITLLKDGEEIRIDDRVTVSSHSKSSATLRIASLRPEDVGNYTCTASNLYGSDSVTAALLVHEPPKVGEFSFPSKLAIGDEVIALCVVKKGSVGPYRITWRKDGAVLKPSERLSMSALFKSSAALSIASLRPEDVGNYTCTAANGVGSDSASAMLVVHEFSSSVFRQKLRSVTKSLWDAPSRKATSGPYRIAWMKDGKDIDSDGRLSVFGQSKTSAVLRITGVQPEDVGNYTCVAKNSFGTDSFTDQLVIHVPPKLQSTGFPSEISVGDDTAAMCLVTKGSSGPFDIAWHKDGEEVRSTDRIAVSVKASSAVLNIREVRVEDVGNYSCTATNRFGTDSLTLSLLVTDRYNSTACLLRGIAFPRRTCRKLTADTCSSIPVSSRTLPTPATPKVGELSFPSDVALGDEVIVTCVVKKGSAGPYRIAWDKDGREVIRDAGVAARVSVSTPSESSSTLRIGNLRAEDVGNYTCTASNRYGSDSVTAPLVVHGSSGPFKMAWHKDGNELRNTNRVSVISHVNSILLRVEGIQVNDIGNYTCSVANDFGTDVLTLPLLVTAPKVGKFVFPSDVALGDEIVESCVVKKGSVGPYRISLLKDGTQIEGSDRVSGIQCFQEQRDAANWQPQTGGRRELHVHCEQPIRQRQRHGNVSRQR</sequence>
<comment type="caution">
    <text evidence="1">The sequence shown here is derived from an EMBL/GenBank/DDBJ whole genome shotgun (WGS) entry which is preliminary data.</text>
</comment>
<dbReference type="EMBL" id="CM023479">
    <property type="protein sequence ID" value="KAH7974619.1"/>
    <property type="molecule type" value="Genomic_DNA"/>
</dbReference>
<gene>
    <name evidence="1" type="ORF">HPB49_017476</name>
</gene>
<evidence type="ECO:0000313" key="2">
    <source>
        <dbReference type="Proteomes" id="UP000821865"/>
    </source>
</evidence>